<reference evidence="1" key="1">
    <citation type="submission" date="2021-06" db="EMBL/GenBank/DDBJ databases">
        <authorList>
            <person name="Kallberg Y."/>
            <person name="Tangrot J."/>
            <person name="Rosling A."/>
        </authorList>
    </citation>
    <scope>NUCLEOTIDE SEQUENCE</scope>
    <source>
        <strain evidence="1">MA461A</strain>
    </source>
</reference>
<dbReference type="Proteomes" id="UP000789920">
    <property type="component" value="Unassembled WGS sequence"/>
</dbReference>
<accession>A0ACA9R680</accession>
<evidence type="ECO:0000313" key="1">
    <source>
        <dbReference type="EMBL" id="CAG8779078.1"/>
    </source>
</evidence>
<evidence type="ECO:0000313" key="2">
    <source>
        <dbReference type="Proteomes" id="UP000789920"/>
    </source>
</evidence>
<gene>
    <name evidence="1" type="ORF">RPERSI_LOCUS17315</name>
</gene>
<comment type="caution">
    <text evidence="1">The sequence shown here is derived from an EMBL/GenBank/DDBJ whole genome shotgun (WGS) entry which is preliminary data.</text>
</comment>
<dbReference type="EMBL" id="CAJVQC010044196">
    <property type="protein sequence ID" value="CAG8779078.1"/>
    <property type="molecule type" value="Genomic_DNA"/>
</dbReference>
<feature type="non-terminal residue" evidence="1">
    <location>
        <position position="378"/>
    </location>
</feature>
<protein>
    <submittedName>
        <fullName evidence="1">16709_t:CDS:1</fullName>
    </submittedName>
</protein>
<proteinExistence type="predicted"/>
<name>A0ACA9R680_9GLOM</name>
<keyword evidence="2" id="KW-1185">Reference proteome</keyword>
<organism evidence="1 2">
    <name type="scientific">Racocetra persica</name>
    <dbReference type="NCBI Taxonomy" id="160502"/>
    <lineage>
        <taxon>Eukaryota</taxon>
        <taxon>Fungi</taxon>
        <taxon>Fungi incertae sedis</taxon>
        <taxon>Mucoromycota</taxon>
        <taxon>Glomeromycotina</taxon>
        <taxon>Glomeromycetes</taxon>
        <taxon>Diversisporales</taxon>
        <taxon>Gigasporaceae</taxon>
        <taxon>Racocetra</taxon>
    </lineage>
</organism>
<sequence length="378" mass="43957">SDTPVGTTALMRSFGWDSSDCFMPHDVQEFDRLLLDNLEGKMKNTISKLFVGKMKSYVRCINVNYENSRIEDYYDIQLNVKGCKTLNDSFLEHIREESCEGNNKYQTKTNGLQDAKKGVIFESFPPVLRIQLKRFEYDMQKNTTVKIAINHNYLLHGVIVHSGGLHGGSYYVLLKPEKNSKWFKFDDFRVIPVTDKEVLEDNYGGKIAIGKNLNRFASANILVYIRESDIDFVLSPVLDKDIPEHLRRRITEEKALDEQRRKEAEERHLYLSIKVVVPATFERHQGFDLANFDDQQYSISEVPQFKVLKSEAYRTLKTMVAQKIGIPSEQTRLWVLVNRPNKTVRPDAPIPDHFLDMTMEKIYKKMALNQNEQELFLE</sequence>
<feature type="non-terminal residue" evidence="1">
    <location>
        <position position="1"/>
    </location>
</feature>